<keyword evidence="16" id="KW-1185">Reference proteome</keyword>
<comment type="similarity">
    <text evidence="3 12">Belongs to the FAD-dependent oxidoreductase 2 family. NadB subfamily.</text>
</comment>
<feature type="active site" description="Proton acceptor" evidence="11">
    <location>
        <position position="281"/>
    </location>
</feature>
<dbReference type="InterPro" id="IPR036188">
    <property type="entry name" value="FAD/NAD-bd_sf"/>
</dbReference>
<comment type="cofactor">
    <cofactor evidence="1 12">
        <name>FAD</name>
        <dbReference type="ChEBI" id="CHEBI:57692"/>
    </cofactor>
</comment>
<dbReference type="NCBIfam" id="TIGR00551">
    <property type="entry name" value="nadB"/>
    <property type="match status" value="1"/>
</dbReference>
<evidence type="ECO:0000256" key="2">
    <source>
        <dbReference type="ARBA" id="ARBA00004950"/>
    </source>
</evidence>
<evidence type="ECO:0000256" key="3">
    <source>
        <dbReference type="ARBA" id="ARBA00008562"/>
    </source>
</evidence>
<name>A0A1I7F0E0_9FLAO</name>
<dbReference type="EC" id="1.4.3.16" evidence="4 10"/>
<dbReference type="InterPro" id="IPR027477">
    <property type="entry name" value="Succ_DH/fumarate_Rdtase_cat_sf"/>
</dbReference>
<evidence type="ECO:0000256" key="6">
    <source>
        <dbReference type="ARBA" id="ARBA00022642"/>
    </source>
</evidence>
<evidence type="ECO:0000313" key="16">
    <source>
        <dbReference type="Proteomes" id="UP000199138"/>
    </source>
</evidence>
<evidence type="ECO:0000259" key="13">
    <source>
        <dbReference type="Pfam" id="PF00890"/>
    </source>
</evidence>
<dbReference type="STRING" id="1224947.SAMN05216480_101499"/>
<dbReference type="EMBL" id="FPBK01000001">
    <property type="protein sequence ID" value="SFU29627.1"/>
    <property type="molecule type" value="Genomic_DNA"/>
</dbReference>
<dbReference type="OrthoDB" id="9806724at2"/>
<reference evidence="15 16" key="1">
    <citation type="submission" date="2016-10" db="EMBL/GenBank/DDBJ databases">
        <authorList>
            <person name="de Groot N.N."/>
        </authorList>
    </citation>
    <scope>NUCLEOTIDE SEQUENCE [LARGE SCALE GENOMIC DNA]</scope>
    <source>
        <strain evidence="15 16">CGMCC 1.12333</strain>
    </source>
</reference>
<evidence type="ECO:0000256" key="11">
    <source>
        <dbReference type="PIRSR" id="PIRSR000171-1"/>
    </source>
</evidence>
<evidence type="ECO:0000313" key="15">
    <source>
        <dbReference type="EMBL" id="SFU29627.1"/>
    </source>
</evidence>
<dbReference type="Proteomes" id="UP000199138">
    <property type="component" value="Unassembled WGS sequence"/>
</dbReference>
<dbReference type="RefSeq" id="WP_093022554.1">
    <property type="nucleotide sequence ID" value="NZ_FPBK01000001.1"/>
</dbReference>
<evidence type="ECO:0000256" key="7">
    <source>
        <dbReference type="ARBA" id="ARBA00022827"/>
    </source>
</evidence>
<evidence type="ECO:0000256" key="12">
    <source>
        <dbReference type="RuleBase" id="RU362049"/>
    </source>
</evidence>
<dbReference type="GO" id="GO:0005737">
    <property type="term" value="C:cytoplasm"/>
    <property type="evidence" value="ECO:0007669"/>
    <property type="project" value="UniProtKB-SubCell"/>
</dbReference>
<dbReference type="Gene3D" id="3.90.700.10">
    <property type="entry name" value="Succinate dehydrogenase/fumarate reductase flavoprotein, catalytic domain"/>
    <property type="match status" value="1"/>
</dbReference>
<evidence type="ECO:0000259" key="14">
    <source>
        <dbReference type="Pfam" id="PF02910"/>
    </source>
</evidence>
<dbReference type="PANTHER" id="PTHR42716">
    <property type="entry name" value="L-ASPARTATE OXIDASE"/>
    <property type="match status" value="1"/>
</dbReference>
<comment type="catalytic activity">
    <reaction evidence="9">
        <text>L-aspartate + O2 = iminosuccinate + H2O2</text>
        <dbReference type="Rhea" id="RHEA:25876"/>
        <dbReference type="ChEBI" id="CHEBI:15379"/>
        <dbReference type="ChEBI" id="CHEBI:16240"/>
        <dbReference type="ChEBI" id="CHEBI:29991"/>
        <dbReference type="ChEBI" id="CHEBI:77875"/>
        <dbReference type="EC" id="1.4.3.16"/>
    </reaction>
    <physiologicalReaction direction="left-to-right" evidence="9">
        <dbReference type="Rhea" id="RHEA:25877"/>
    </physiologicalReaction>
</comment>
<evidence type="ECO:0000256" key="10">
    <source>
        <dbReference type="NCBIfam" id="TIGR00551"/>
    </source>
</evidence>
<comment type="function">
    <text evidence="12">Catalyzes the oxidation of L-aspartate to iminoaspartate.</text>
</comment>
<evidence type="ECO:0000256" key="5">
    <source>
        <dbReference type="ARBA" id="ARBA00022630"/>
    </source>
</evidence>
<dbReference type="PANTHER" id="PTHR42716:SF2">
    <property type="entry name" value="L-ASPARTATE OXIDASE, CHLOROPLASTIC"/>
    <property type="match status" value="1"/>
</dbReference>
<dbReference type="Gene3D" id="3.50.50.60">
    <property type="entry name" value="FAD/NAD(P)-binding domain"/>
    <property type="match status" value="1"/>
</dbReference>
<protein>
    <recommendedName>
        <fullName evidence="4 10">L-aspartate oxidase</fullName>
        <ecNumber evidence="4 10">1.4.3.16</ecNumber>
    </recommendedName>
</protein>
<dbReference type="PIRSF" id="PIRSF000171">
    <property type="entry name" value="SDHA_APRA_LASPO"/>
    <property type="match status" value="1"/>
</dbReference>
<proteinExistence type="inferred from homology"/>
<dbReference type="SUPFAM" id="SSF56425">
    <property type="entry name" value="Succinate dehydrogenase/fumarate reductase flavoprotein, catalytic domain"/>
    <property type="match status" value="1"/>
</dbReference>
<evidence type="ECO:0000256" key="8">
    <source>
        <dbReference type="ARBA" id="ARBA00023002"/>
    </source>
</evidence>
<dbReference type="InterPro" id="IPR003953">
    <property type="entry name" value="FAD-dep_OxRdtase_2_FAD-bd"/>
</dbReference>
<dbReference type="PRINTS" id="PR00368">
    <property type="entry name" value="FADPNR"/>
</dbReference>
<comment type="subcellular location">
    <subcellularLocation>
        <location evidence="12">Cytoplasm</location>
    </subcellularLocation>
</comment>
<keyword evidence="5 12" id="KW-0285">Flavoprotein</keyword>
<dbReference type="AlphaFoldDB" id="A0A1I7F0E0"/>
<organism evidence="15 16">
    <name type="scientific">Pustulibacterium marinum</name>
    <dbReference type="NCBI Taxonomy" id="1224947"/>
    <lineage>
        <taxon>Bacteria</taxon>
        <taxon>Pseudomonadati</taxon>
        <taxon>Bacteroidota</taxon>
        <taxon>Flavobacteriia</taxon>
        <taxon>Flavobacteriales</taxon>
        <taxon>Flavobacteriaceae</taxon>
        <taxon>Pustulibacterium</taxon>
    </lineage>
</organism>
<gene>
    <name evidence="15" type="ORF">SAMN05216480_101499</name>
</gene>
<dbReference type="InterPro" id="IPR015939">
    <property type="entry name" value="Fum_Rdtase/Succ_DH_flav-like_C"/>
</dbReference>
<dbReference type="GO" id="GO:0008734">
    <property type="term" value="F:L-aspartate oxidase activity"/>
    <property type="evidence" value="ECO:0007669"/>
    <property type="project" value="UniProtKB-UniRule"/>
</dbReference>
<keyword evidence="7 12" id="KW-0274">FAD</keyword>
<dbReference type="Pfam" id="PF00890">
    <property type="entry name" value="FAD_binding_2"/>
    <property type="match status" value="1"/>
</dbReference>
<keyword evidence="6 12" id="KW-0662">Pyridine nucleotide biosynthesis</keyword>
<evidence type="ECO:0000256" key="9">
    <source>
        <dbReference type="ARBA" id="ARBA00048305"/>
    </source>
</evidence>
<dbReference type="Pfam" id="PF02910">
    <property type="entry name" value="Succ_DH_flav_C"/>
    <property type="match status" value="1"/>
</dbReference>
<dbReference type="InterPro" id="IPR005288">
    <property type="entry name" value="NadB"/>
</dbReference>
<dbReference type="UniPathway" id="UPA00253">
    <property type="reaction ID" value="UER00326"/>
</dbReference>
<dbReference type="FunFam" id="3.90.700.10:FF:000002">
    <property type="entry name" value="L-aspartate oxidase"/>
    <property type="match status" value="1"/>
</dbReference>
<dbReference type="SUPFAM" id="SSF51905">
    <property type="entry name" value="FAD/NAD(P)-binding domain"/>
    <property type="match status" value="1"/>
</dbReference>
<dbReference type="Gene3D" id="1.20.58.100">
    <property type="entry name" value="Fumarate reductase/succinate dehydrogenase flavoprotein-like, C-terminal domain"/>
    <property type="match status" value="1"/>
</dbReference>
<evidence type="ECO:0000256" key="1">
    <source>
        <dbReference type="ARBA" id="ARBA00001974"/>
    </source>
</evidence>
<sequence>MQHIDFLIIGSGIAGLTYALKTATQFPDKNIVIFTKSNEDESNTKYAQGGIASVLDLKNDSFEKHISDTLIAGDGFCDPEIVALVVHEAPGRIAELIEWGTRFDKDFEGNYDYGLEGGHSQNRILHYKDITGLEIERSLLKKVNATSNIEIKTNQLAIDLIVNPINNTCKGAYILDLNSNTVQGYHASVTLLASGGLGQVYKQTTNPSIATGDGVAMAQRVGALIKNMEFIQFHPTALFHKAFKPSFLISEAVRGFGAILKNKNGEEFMQKYDERKELAPRDVVARAIHHEMIVTQAACVYLDATHLDKHEFRKHFPVISKTLEEVDIDFTKEWIPVTPAAHYSCGGIEVNQHAESSIQNLLACGECATTGLHGANRLASNSLLEALVFAHRASLQNKKLLENACSNVINHTFLQPENHHNIKIELQTIKEELQEMMQRHVSIIRSDKGLNQTIERLQFLQRSLEILYKTHPISVTLIETRNLVTVALLIANQSLKRKENKGTFYSESLV</sequence>
<comment type="pathway">
    <text evidence="2 12">Cofactor biosynthesis; NAD(+) biosynthesis; iminoaspartate from L-aspartate (oxidase route): step 1/1.</text>
</comment>
<evidence type="ECO:0000256" key="4">
    <source>
        <dbReference type="ARBA" id="ARBA00012173"/>
    </source>
</evidence>
<keyword evidence="8 12" id="KW-0560">Oxidoreductase</keyword>
<feature type="domain" description="Fumarate reductase/succinate dehydrogenase flavoprotein-like C-terminal" evidence="14">
    <location>
        <begin position="431"/>
        <end position="506"/>
    </location>
</feature>
<dbReference type="InterPro" id="IPR037099">
    <property type="entry name" value="Fum_R/Succ_DH_flav-like_C_sf"/>
</dbReference>
<accession>A0A1I7F0E0</accession>
<feature type="domain" description="FAD-dependent oxidoreductase 2 FAD-binding" evidence="13">
    <location>
        <begin position="5"/>
        <end position="383"/>
    </location>
</feature>
<dbReference type="GO" id="GO:0009435">
    <property type="term" value="P:NAD+ biosynthetic process"/>
    <property type="evidence" value="ECO:0007669"/>
    <property type="project" value="UniProtKB-UniPathway"/>
</dbReference>
<dbReference type="SUPFAM" id="SSF46977">
    <property type="entry name" value="Succinate dehydrogenase/fumarate reductase flavoprotein C-terminal domain"/>
    <property type="match status" value="1"/>
</dbReference>